<keyword evidence="2 4" id="KW-0560">Oxidoreductase</keyword>
<evidence type="ECO:0000256" key="3">
    <source>
        <dbReference type="ARBA" id="ARBA00023027"/>
    </source>
</evidence>
<comment type="similarity">
    <text evidence="1 4">Belongs to the D-isomer specific 2-hydroxyacid dehydrogenase family.</text>
</comment>
<dbReference type="InterPro" id="IPR006140">
    <property type="entry name" value="D-isomer_DH_NAD-bd"/>
</dbReference>
<gene>
    <name evidence="7" type="ORF">UX92_C0017G0034</name>
</gene>
<evidence type="ECO:0000313" key="7">
    <source>
        <dbReference type="EMBL" id="KKU68927.1"/>
    </source>
</evidence>
<accession>A0A0G1SHK8</accession>
<dbReference type="InterPro" id="IPR050418">
    <property type="entry name" value="D-iso_2-hydroxyacid_DH_PdxB"/>
</dbReference>
<dbReference type="EMBL" id="LCOA01000017">
    <property type="protein sequence ID" value="KKU68927.1"/>
    <property type="molecule type" value="Genomic_DNA"/>
</dbReference>
<dbReference type="PANTHER" id="PTHR43761">
    <property type="entry name" value="D-ISOMER SPECIFIC 2-HYDROXYACID DEHYDROGENASE FAMILY PROTEIN (AFU_ORTHOLOGUE AFUA_1G13630)"/>
    <property type="match status" value="1"/>
</dbReference>
<dbReference type="AlphaFoldDB" id="A0A0G1SHK8"/>
<dbReference type="Pfam" id="PF02826">
    <property type="entry name" value="2-Hacid_dh_C"/>
    <property type="match status" value="1"/>
</dbReference>
<evidence type="ECO:0008006" key="9">
    <source>
        <dbReference type="Google" id="ProtNLM"/>
    </source>
</evidence>
<dbReference type="InterPro" id="IPR029752">
    <property type="entry name" value="D-isomer_DH_CS1"/>
</dbReference>
<dbReference type="PATRIC" id="fig|1618354.3.peg.628"/>
<organism evidence="7 8">
    <name type="scientific">Candidatus Amesbacteria bacterium GW2011_GWA1_47_20</name>
    <dbReference type="NCBI Taxonomy" id="1618354"/>
    <lineage>
        <taxon>Bacteria</taxon>
        <taxon>Candidatus Amesiibacteriota</taxon>
    </lineage>
</organism>
<dbReference type="SUPFAM" id="SSF51735">
    <property type="entry name" value="NAD(P)-binding Rossmann-fold domains"/>
    <property type="match status" value="1"/>
</dbReference>
<dbReference type="PROSITE" id="PS00065">
    <property type="entry name" value="D_2_HYDROXYACID_DH_1"/>
    <property type="match status" value="1"/>
</dbReference>
<dbReference type="GO" id="GO:0016616">
    <property type="term" value="F:oxidoreductase activity, acting on the CH-OH group of donors, NAD or NADP as acceptor"/>
    <property type="evidence" value="ECO:0007669"/>
    <property type="project" value="InterPro"/>
</dbReference>
<evidence type="ECO:0000256" key="4">
    <source>
        <dbReference type="RuleBase" id="RU003719"/>
    </source>
</evidence>
<protein>
    <recommendedName>
        <fullName evidence="9">Glycerate dehydrogenase</fullName>
    </recommendedName>
</protein>
<feature type="domain" description="D-isomer specific 2-hydroxyacid dehydrogenase catalytic" evidence="5">
    <location>
        <begin position="17"/>
        <end position="311"/>
    </location>
</feature>
<evidence type="ECO:0000313" key="8">
    <source>
        <dbReference type="Proteomes" id="UP000034565"/>
    </source>
</evidence>
<proteinExistence type="inferred from homology"/>
<dbReference type="Gene3D" id="3.40.50.720">
    <property type="entry name" value="NAD(P)-binding Rossmann-like Domain"/>
    <property type="match status" value="2"/>
</dbReference>
<dbReference type="Pfam" id="PF00389">
    <property type="entry name" value="2-Hacid_dh"/>
    <property type="match status" value="1"/>
</dbReference>
<dbReference type="Proteomes" id="UP000034565">
    <property type="component" value="Unassembled WGS sequence"/>
</dbReference>
<comment type="caution">
    <text evidence="7">The sequence shown here is derived from an EMBL/GenBank/DDBJ whole genome shotgun (WGS) entry which is preliminary data.</text>
</comment>
<evidence type="ECO:0000256" key="2">
    <source>
        <dbReference type="ARBA" id="ARBA00023002"/>
    </source>
</evidence>
<dbReference type="PANTHER" id="PTHR43761:SF1">
    <property type="entry name" value="D-ISOMER SPECIFIC 2-HYDROXYACID DEHYDROGENASE CATALYTIC DOMAIN-CONTAINING PROTEIN-RELATED"/>
    <property type="match status" value="1"/>
</dbReference>
<evidence type="ECO:0000256" key="1">
    <source>
        <dbReference type="ARBA" id="ARBA00005854"/>
    </source>
</evidence>
<reference evidence="7 8" key="1">
    <citation type="journal article" date="2015" name="Nature">
        <title>rRNA introns, odd ribosomes, and small enigmatic genomes across a large radiation of phyla.</title>
        <authorList>
            <person name="Brown C.T."/>
            <person name="Hug L.A."/>
            <person name="Thomas B.C."/>
            <person name="Sharon I."/>
            <person name="Castelle C.J."/>
            <person name="Singh A."/>
            <person name="Wilkins M.J."/>
            <person name="Williams K.H."/>
            <person name="Banfield J.F."/>
        </authorList>
    </citation>
    <scope>NUCLEOTIDE SEQUENCE [LARGE SCALE GENOMIC DNA]</scope>
</reference>
<keyword evidence="3" id="KW-0520">NAD</keyword>
<name>A0A0G1SHK8_9BACT</name>
<dbReference type="InterPro" id="IPR036291">
    <property type="entry name" value="NAD(P)-bd_dom_sf"/>
</dbReference>
<dbReference type="GO" id="GO:0051287">
    <property type="term" value="F:NAD binding"/>
    <property type="evidence" value="ECO:0007669"/>
    <property type="project" value="InterPro"/>
</dbReference>
<evidence type="ECO:0000259" key="5">
    <source>
        <dbReference type="Pfam" id="PF00389"/>
    </source>
</evidence>
<dbReference type="InterPro" id="IPR006139">
    <property type="entry name" value="D-isomer_2_OHA_DH_cat_dom"/>
</dbReference>
<evidence type="ECO:0000259" key="6">
    <source>
        <dbReference type="Pfam" id="PF02826"/>
    </source>
</evidence>
<sequence length="313" mass="34721">MKIVVFYPKNEFTPEQQKQLSFLDEVIYAKTREELPIDKLLEMAMGAEVVGVDPDPLGGFEKAKEKLTKIMESLPNLRGVCLSTTSFGWVDLDYCKKRKIPVSNVPGYSKESVAEHAIAMLLSAAKRIFVSDRATQTSKYKLVQGFELKGKTLGVIGLGSIGSRVAELGLGIGMKVIAYNRHPKKMPGIKMVSLDQLLRECDAISLNTTHEKANDEMIGKLEIAKMKKGVIIVNTVDRNLVDEKAMAEALKFGKVDTYVYEGEDLVHTPLAKLENAIGLKAFAWYTKEALDNLYRIWVGNILALAKGKPQNLV</sequence>
<dbReference type="SUPFAM" id="SSF52283">
    <property type="entry name" value="Formate/glycerate dehydrogenase catalytic domain-like"/>
    <property type="match status" value="1"/>
</dbReference>
<feature type="domain" description="D-isomer specific 2-hydroxyacid dehydrogenase NAD-binding" evidence="6">
    <location>
        <begin position="118"/>
        <end position="277"/>
    </location>
</feature>
<dbReference type="CDD" id="cd05198">
    <property type="entry name" value="formate_dh_like"/>
    <property type="match status" value="1"/>
</dbReference>